<organism evidence="3 4">
    <name type="scientific">Rhodanobacter denitrificans</name>
    <dbReference type="NCBI Taxonomy" id="666685"/>
    <lineage>
        <taxon>Bacteria</taxon>
        <taxon>Pseudomonadati</taxon>
        <taxon>Pseudomonadota</taxon>
        <taxon>Gammaproteobacteria</taxon>
        <taxon>Lysobacterales</taxon>
        <taxon>Rhodanobacteraceae</taxon>
        <taxon>Rhodanobacter</taxon>
    </lineage>
</organism>
<keyword evidence="4" id="KW-1185">Reference proteome</keyword>
<dbReference type="RefSeq" id="WP_114345185.1">
    <property type="nucleotide sequence ID" value="NZ_QFWQ01000009.1"/>
</dbReference>
<comment type="caution">
    <text evidence="3">The sequence shown here is derived from an EMBL/GenBank/DDBJ whole genome shotgun (WGS) entry which is preliminary data.</text>
</comment>
<dbReference type="Pfam" id="PF03544">
    <property type="entry name" value="TonB_C"/>
    <property type="match status" value="1"/>
</dbReference>
<keyword evidence="1" id="KW-0732">Signal</keyword>
<dbReference type="AlphaFoldDB" id="A0A368KAK5"/>
<name>A0A368KAK5_9GAMM</name>
<dbReference type="GO" id="GO:0055085">
    <property type="term" value="P:transmembrane transport"/>
    <property type="evidence" value="ECO:0007669"/>
    <property type="project" value="InterPro"/>
</dbReference>
<dbReference type="PROSITE" id="PS52015">
    <property type="entry name" value="TONB_CTD"/>
    <property type="match status" value="1"/>
</dbReference>
<evidence type="ECO:0000256" key="1">
    <source>
        <dbReference type="SAM" id="SignalP"/>
    </source>
</evidence>
<sequence>MKTSFHPLGQGLLLALLLGSAAPALAQARKVDQQNLYRYWILLNTQVKMDVPNSGLNLDKPGCAAVTYTVGSDGVPMDVQVVKLAPKSDLGPVARSAVSNFRYGPSLTNRISEPVATYYIVPFNAPADPAQRQQLLDACKLSGYGG</sequence>
<accession>A0A368KAK5</accession>
<evidence type="ECO:0000313" key="4">
    <source>
        <dbReference type="Proteomes" id="UP000252387"/>
    </source>
</evidence>
<dbReference type="Gene3D" id="3.30.1150.10">
    <property type="match status" value="1"/>
</dbReference>
<dbReference type="Proteomes" id="UP000252387">
    <property type="component" value="Unassembled WGS sequence"/>
</dbReference>
<proteinExistence type="predicted"/>
<gene>
    <name evidence="3" type="ORF">DEO45_14865</name>
</gene>
<evidence type="ECO:0000259" key="2">
    <source>
        <dbReference type="PROSITE" id="PS52015"/>
    </source>
</evidence>
<evidence type="ECO:0000313" key="3">
    <source>
        <dbReference type="EMBL" id="RCS28969.1"/>
    </source>
</evidence>
<dbReference type="EMBL" id="QFWQ01000009">
    <property type="protein sequence ID" value="RCS28969.1"/>
    <property type="molecule type" value="Genomic_DNA"/>
</dbReference>
<feature type="chain" id="PRO_5016770438" evidence="1">
    <location>
        <begin position="27"/>
        <end position="146"/>
    </location>
</feature>
<reference evidence="3 4" key="1">
    <citation type="submission" date="2018-05" db="EMBL/GenBank/DDBJ databases">
        <title>Draft genome sequence of Rhodanobacter denitrificans Yn1 isolated from gold copper mine.</title>
        <authorList>
            <person name="Yang N."/>
            <person name="Mazhar H.S."/>
            <person name="Rensing C."/>
        </authorList>
    </citation>
    <scope>NUCLEOTIDE SEQUENCE [LARGE SCALE GENOMIC DNA]</scope>
    <source>
        <strain evidence="3 4">Yn1</strain>
    </source>
</reference>
<feature type="signal peptide" evidence="1">
    <location>
        <begin position="1"/>
        <end position="26"/>
    </location>
</feature>
<dbReference type="SUPFAM" id="SSF74653">
    <property type="entry name" value="TolA/TonB C-terminal domain"/>
    <property type="match status" value="1"/>
</dbReference>
<dbReference type="InterPro" id="IPR037682">
    <property type="entry name" value="TonB_C"/>
</dbReference>
<protein>
    <submittedName>
        <fullName evidence="3">Energy transducer TonB</fullName>
    </submittedName>
</protein>
<dbReference type="OrthoDB" id="5957272at2"/>
<feature type="domain" description="TonB C-terminal" evidence="2">
    <location>
        <begin position="36"/>
        <end position="134"/>
    </location>
</feature>